<comment type="subcellular location">
    <subcellularLocation>
        <location evidence="1">Membrane</location>
        <topology evidence="1">Multi-pass membrane protein</topology>
    </subcellularLocation>
</comment>
<evidence type="ECO:0000256" key="1">
    <source>
        <dbReference type="ARBA" id="ARBA00004141"/>
    </source>
</evidence>
<dbReference type="EMBL" id="JAJVDC020000295">
    <property type="protein sequence ID" value="KAL1615759.1"/>
    <property type="molecule type" value="Genomic_DNA"/>
</dbReference>
<feature type="transmembrane region" description="Helical" evidence="6">
    <location>
        <begin position="289"/>
        <end position="309"/>
    </location>
</feature>
<evidence type="ECO:0000259" key="7">
    <source>
        <dbReference type="Pfam" id="PF00892"/>
    </source>
</evidence>
<accession>A0ABR3SAX7</accession>
<dbReference type="SUPFAM" id="SSF103481">
    <property type="entry name" value="Multidrug resistance efflux transporter EmrE"/>
    <property type="match status" value="2"/>
</dbReference>
<feature type="domain" description="EamA" evidence="7">
    <location>
        <begin position="113"/>
        <end position="253"/>
    </location>
</feature>
<feature type="transmembrane region" description="Helical" evidence="6">
    <location>
        <begin position="114"/>
        <end position="135"/>
    </location>
</feature>
<sequence>MSPADGVEKHPVSGDAPLAAVSTNDCLSNKPDNKSYGENPNPSLLDVPPPGGFRASSPALSVLSIEDYPSVHTGRASSFPPPPPGPPNASSHPAEAQPRTWRARLKALWLHNKGLVLVLVSQFFGVAMNVTTRILEVEGNNGKGYHPFQVLFARMGITLILSSLYVWWKKVEHAPLGQKDVRWLLALRGFGGFFGVFGMYYSLLYLPLSDATVITFLAPSLACFACSILIKEPFTRMEQIAALISLLGVVLIARPTSLFSASSSPTPLPSNSTTTAPPSSPAVTPSQRALAVATALLGVLGAATAYTTLRWIGRRAHALISVNYFAAWCTLVSVVAMSALPSVPFAVPADVADWALLCLLGVCGFVMQYLLAAGLQQERSSRATNMVYCQMLFALAADKLVFGTGPDAWGWAGSSLILGSAVYVAVRKERGVEGGRKGEGRDEERGLVEGMERGQESDCEDVGVEEEGAVRLEAVRA</sequence>
<feature type="transmembrane region" description="Helical" evidence="6">
    <location>
        <begin position="213"/>
        <end position="230"/>
    </location>
</feature>
<feature type="region of interest" description="Disordered" evidence="5">
    <location>
        <begin position="260"/>
        <end position="283"/>
    </location>
</feature>
<feature type="transmembrane region" description="Helical" evidence="6">
    <location>
        <begin position="321"/>
        <end position="340"/>
    </location>
</feature>
<evidence type="ECO:0000256" key="6">
    <source>
        <dbReference type="SAM" id="Phobius"/>
    </source>
</evidence>
<keyword evidence="2 6" id="KW-0812">Transmembrane</keyword>
<dbReference type="Proteomes" id="UP001521116">
    <property type="component" value="Unassembled WGS sequence"/>
</dbReference>
<feature type="domain" description="EamA" evidence="7">
    <location>
        <begin position="295"/>
        <end position="424"/>
    </location>
</feature>
<feature type="region of interest" description="Disordered" evidence="5">
    <location>
        <begin position="1"/>
        <end position="52"/>
    </location>
</feature>
<keyword evidence="4 6" id="KW-0472">Membrane</keyword>
<dbReference type="PANTHER" id="PTHR22911:SF6">
    <property type="entry name" value="SOLUTE CARRIER FAMILY 35 MEMBER G1"/>
    <property type="match status" value="1"/>
</dbReference>
<dbReference type="Pfam" id="PF00892">
    <property type="entry name" value="EamA"/>
    <property type="match status" value="2"/>
</dbReference>
<feature type="transmembrane region" description="Helical" evidence="6">
    <location>
        <begin position="147"/>
        <end position="168"/>
    </location>
</feature>
<reference evidence="8 9" key="1">
    <citation type="submission" date="2024-02" db="EMBL/GenBank/DDBJ databases">
        <title>De novo assembly and annotation of 12 fungi associated with fruit tree decline syndrome in Ontario, Canada.</title>
        <authorList>
            <person name="Sulman M."/>
            <person name="Ellouze W."/>
            <person name="Ilyukhin E."/>
        </authorList>
    </citation>
    <scope>NUCLEOTIDE SEQUENCE [LARGE SCALE GENOMIC DNA]</scope>
    <source>
        <strain evidence="8 9">M1-105</strain>
    </source>
</reference>
<feature type="region of interest" description="Disordered" evidence="5">
    <location>
        <begin position="434"/>
        <end position="462"/>
    </location>
</feature>
<feature type="compositionally biased region" description="Basic and acidic residues" evidence="5">
    <location>
        <begin position="434"/>
        <end position="456"/>
    </location>
</feature>
<gene>
    <name evidence="8" type="ORF">SLS56_011693</name>
</gene>
<protein>
    <recommendedName>
        <fullName evidence="7">EamA domain-containing protein</fullName>
    </recommendedName>
</protein>
<organism evidence="8 9">
    <name type="scientific">Neofusicoccum ribis</name>
    <dbReference type="NCBI Taxonomy" id="45134"/>
    <lineage>
        <taxon>Eukaryota</taxon>
        <taxon>Fungi</taxon>
        <taxon>Dikarya</taxon>
        <taxon>Ascomycota</taxon>
        <taxon>Pezizomycotina</taxon>
        <taxon>Dothideomycetes</taxon>
        <taxon>Dothideomycetes incertae sedis</taxon>
        <taxon>Botryosphaeriales</taxon>
        <taxon>Botryosphaeriaceae</taxon>
        <taxon>Neofusicoccum</taxon>
    </lineage>
</organism>
<name>A0ABR3SAX7_9PEZI</name>
<feature type="compositionally biased region" description="Basic and acidic residues" evidence="5">
    <location>
        <begin position="1"/>
        <end position="12"/>
    </location>
</feature>
<evidence type="ECO:0000256" key="2">
    <source>
        <dbReference type="ARBA" id="ARBA00022692"/>
    </source>
</evidence>
<keyword evidence="9" id="KW-1185">Reference proteome</keyword>
<proteinExistence type="predicted"/>
<evidence type="ECO:0000313" key="9">
    <source>
        <dbReference type="Proteomes" id="UP001521116"/>
    </source>
</evidence>
<evidence type="ECO:0000313" key="8">
    <source>
        <dbReference type="EMBL" id="KAL1615759.1"/>
    </source>
</evidence>
<feature type="transmembrane region" description="Helical" evidence="6">
    <location>
        <begin position="180"/>
        <end position="201"/>
    </location>
</feature>
<keyword evidence="3 6" id="KW-1133">Transmembrane helix</keyword>
<dbReference type="InterPro" id="IPR037185">
    <property type="entry name" value="EmrE-like"/>
</dbReference>
<evidence type="ECO:0000256" key="3">
    <source>
        <dbReference type="ARBA" id="ARBA00022989"/>
    </source>
</evidence>
<feature type="region of interest" description="Disordered" evidence="5">
    <location>
        <begin position="72"/>
        <end position="97"/>
    </location>
</feature>
<feature type="transmembrane region" description="Helical" evidence="6">
    <location>
        <begin position="352"/>
        <end position="371"/>
    </location>
</feature>
<evidence type="ECO:0000256" key="4">
    <source>
        <dbReference type="ARBA" id="ARBA00023136"/>
    </source>
</evidence>
<dbReference type="PANTHER" id="PTHR22911">
    <property type="entry name" value="ACYL-MALONYL CONDENSING ENZYME-RELATED"/>
    <property type="match status" value="1"/>
</dbReference>
<comment type="caution">
    <text evidence="8">The sequence shown here is derived from an EMBL/GenBank/DDBJ whole genome shotgun (WGS) entry which is preliminary data.</text>
</comment>
<dbReference type="InterPro" id="IPR000620">
    <property type="entry name" value="EamA_dom"/>
</dbReference>
<feature type="transmembrane region" description="Helical" evidence="6">
    <location>
        <begin position="242"/>
        <end position="261"/>
    </location>
</feature>
<evidence type="ECO:0000256" key="5">
    <source>
        <dbReference type="SAM" id="MobiDB-lite"/>
    </source>
</evidence>